<organism evidence="5 6">
    <name type="scientific">Enterovibrio norvegicus DSM 15893</name>
    <dbReference type="NCBI Taxonomy" id="1121869"/>
    <lineage>
        <taxon>Bacteria</taxon>
        <taxon>Pseudomonadati</taxon>
        <taxon>Pseudomonadota</taxon>
        <taxon>Gammaproteobacteria</taxon>
        <taxon>Vibrionales</taxon>
        <taxon>Vibrionaceae</taxon>
        <taxon>Enterovibrio</taxon>
    </lineage>
</organism>
<dbReference type="PIRSF" id="PIRSF011489">
    <property type="entry name" value="DUF479"/>
    <property type="match status" value="1"/>
</dbReference>
<dbReference type="Proteomes" id="UP000182692">
    <property type="component" value="Unassembled WGS sequence"/>
</dbReference>
<dbReference type="AlphaFoldDB" id="A0A1I5V8I3"/>
<reference evidence="5 6" key="1">
    <citation type="submission" date="2016-10" db="EMBL/GenBank/DDBJ databases">
        <authorList>
            <person name="de Groot N.N."/>
        </authorList>
    </citation>
    <scope>NUCLEOTIDE SEQUENCE [LARGE SCALE GENOMIC DNA]</scope>
    <source>
        <strain evidence="5 6">DSM 15893</strain>
    </source>
</reference>
<evidence type="ECO:0000256" key="4">
    <source>
        <dbReference type="ARBA" id="ARBA00023160"/>
    </source>
</evidence>
<keyword evidence="4" id="KW-0275">Fatty acid biosynthesis</keyword>
<sequence>MNYLAHLHVATQCDSQLMGNLLADFVKGRPDNQFSPLTVEGIYLHRFVDSTIDALPEIKTCRQRFPSALYRYSAIALDVFWDHALIQHWDRFSDVSFAQFVEHAESECQRAVLDEPFPLPERFLTLSSRMWREQWIPSYAHAETLQHVLSRMSTRSPRMAPLADTAPVLLQHYDAFIDAFPPIYEQVLDAAKKKG</sequence>
<keyword evidence="1" id="KW-0444">Lipid biosynthesis</keyword>
<gene>
    <name evidence="5" type="ORF">SAMN03084138_03874</name>
</gene>
<accession>A0A1I5V8I3</accession>
<keyword evidence="3" id="KW-0443">Lipid metabolism</keyword>
<evidence type="ECO:0000256" key="2">
    <source>
        <dbReference type="ARBA" id="ARBA00022801"/>
    </source>
</evidence>
<keyword evidence="4" id="KW-0276">Fatty acid metabolism</keyword>
<dbReference type="Pfam" id="PF04336">
    <property type="entry name" value="ACP_PD"/>
    <property type="match status" value="1"/>
</dbReference>
<dbReference type="OrthoDB" id="8442777at2"/>
<dbReference type="EMBL" id="FOWR01000036">
    <property type="protein sequence ID" value="SFQ03864.1"/>
    <property type="molecule type" value="Genomic_DNA"/>
</dbReference>
<protein>
    <submittedName>
        <fullName evidence="5">Acyl carrier protein phosphodiesterase</fullName>
    </submittedName>
</protein>
<dbReference type="InterPro" id="IPR007431">
    <property type="entry name" value="ACP_PD"/>
</dbReference>
<name>A0A1I5V8I3_9GAMM</name>
<evidence type="ECO:0000313" key="6">
    <source>
        <dbReference type="Proteomes" id="UP000182692"/>
    </source>
</evidence>
<evidence type="ECO:0000256" key="3">
    <source>
        <dbReference type="ARBA" id="ARBA00023098"/>
    </source>
</evidence>
<evidence type="ECO:0000313" key="5">
    <source>
        <dbReference type="EMBL" id="SFQ03864.1"/>
    </source>
</evidence>
<evidence type="ECO:0000256" key="1">
    <source>
        <dbReference type="ARBA" id="ARBA00022516"/>
    </source>
</evidence>
<dbReference type="STRING" id="1121869.SAMN03084138_03874"/>
<keyword evidence="2" id="KW-0378">Hydrolase</keyword>
<dbReference type="PANTHER" id="PTHR38764">
    <property type="entry name" value="ACYL CARRIER PROTEIN PHOSPHODIESTERASE"/>
    <property type="match status" value="1"/>
</dbReference>
<dbReference type="GO" id="GO:0008770">
    <property type="term" value="F:[acyl-carrier-protein] phosphodiesterase activity"/>
    <property type="evidence" value="ECO:0007669"/>
    <property type="project" value="InterPro"/>
</dbReference>
<dbReference type="GeneID" id="35873874"/>
<proteinExistence type="predicted"/>
<dbReference type="PANTHER" id="PTHR38764:SF1">
    <property type="entry name" value="ACYL CARRIER PROTEIN PHOSPHODIESTERASE"/>
    <property type="match status" value="1"/>
</dbReference>
<dbReference type="GO" id="GO:0006633">
    <property type="term" value="P:fatty acid biosynthetic process"/>
    <property type="evidence" value="ECO:0007669"/>
    <property type="project" value="UniProtKB-KW"/>
</dbReference>
<dbReference type="RefSeq" id="WP_017007704.1">
    <property type="nucleotide sequence ID" value="NZ_FOWR01000036.1"/>
</dbReference>